<dbReference type="RefSeq" id="WP_215231819.1">
    <property type="nucleotide sequence ID" value="NZ_CAJRAU010000001.1"/>
</dbReference>
<dbReference type="InterPro" id="IPR020841">
    <property type="entry name" value="PKS_Beta-ketoAc_synthase_dom"/>
</dbReference>
<evidence type="ECO:0000313" key="6">
    <source>
        <dbReference type="Proteomes" id="UP000679725"/>
    </source>
</evidence>
<protein>
    <submittedName>
        <fullName evidence="5">3-oxoacyl-[acyl-carrier-protein] synthase 2</fullName>
        <ecNumber evidence="5">2.3.1.179</ecNumber>
    </submittedName>
</protein>
<sequence length="394" mass="41774">MSVRITSIGVVSAIGFSVAENLQSLREGKSGIGEITYLEDSRPFLVGEVKASNADLKGKLGLDSSHISRTSLLGLHAAREAWGENKLNSELRTGIISATSVGGMDRSEVFYKDYLTQNNPDYTLLKTHDSGSTTERIAVEMGISDYVNTLSTACSSGANAIMLGARLILQNKLDRVLVGGSDALARFTIDGFRSLMIYDDQWCRPFDETRSGLNLGEGAAFLLLEGEKSIAFSGNKTICYLSGWANAADAYHQTASSPEGVGATLAIGNALKKSGIEPEAISYVNAHGTGTKNNDLSESVALKNVFGENIPLFSSTKAFTGHTLAAAGAIEAVFSVLAIQNGLVYPNLNFKNPIEETCLTPVTSLQTDIPIHAVLSNSFGFGGNNSSLVFADHA</sequence>
<evidence type="ECO:0000313" key="5">
    <source>
        <dbReference type="EMBL" id="CAG5067664.1"/>
    </source>
</evidence>
<proteinExistence type="inferred from homology"/>
<gene>
    <name evidence="5" type="primary">fabF_1</name>
    <name evidence="5" type="ORF">DYBT9623_00385</name>
</gene>
<keyword evidence="6" id="KW-1185">Reference proteome</keyword>
<dbReference type="InterPro" id="IPR014031">
    <property type="entry name" value="Ketoacyl_synth_C"/>
</dbReference>
<name>A0ABM8UJT9_9BACT</name>
<dbReference type="EMBL" id="CAJRAU010000001">
    <property type="protein sequence ID" value="CAG5067664.1"/>
    <property type="molecule type" value="Genomic_DNA"/>
</dbReference>
<evidence type="ECO:0000259" key="4">
    <source>
        <dbReference type="PROSITE" id="PS52004"/>
    </source>
</evidence>
<dbReference type="SMART" id="SM00825">
    <property type="entry name" value="PKS_KS"/>
    <property type="match status" value="1"/>
</dbReference>
<dbReference type="Gene3D" id="3.40.47.10">
    <property type="match status" value="1"/>
</dbReference>
<dbReference type="InterPro" id="IPR000794">
    <property type="entry name" value="Beta-ketoacyl_synthase"/>
</dbReference>
<dbReference type="Pfam" id="PF02801">
    <property type="entry name" value="Ketoacyl-synt_C"/>
    <property type="match status" value="1"/>
</dbReference>
<dbReference type="InterPro" id="IPR014030">
    <property type="entry name" value="Ketoacyl_synth_N"/>
</dbReference>
<accession>A0ABM8UJT9</accession>
<dbReference type="Pfam" id="PF00109">
    <property type="entry name" value="ketoacyl-synt"/>
    <property type="match status" value="1"/>
</dbReference>
<dbReference type="SUPFAM" id="SSF53901">
    <property type="entry name" value="Thiolase-like"/>
    <property type="match status" value="2"/>
</dbReference>
<dbReference type="InterPro" id="IPR016039">
    <property type="entry name" value="Thiolase-like"/>
</dbReference>
<evidence type="ECO:0000256" key="2">
    <source>
        <dbReference type="ARBA" id="ARBA00022679"/>
    </source>
</evidence>
<keyword evidence="2 3" id="KW-0808">Transferase</keyword>
<dbReference type="EC" id="2.3.1.179" evidence="5"/>
<dbReference type="GO" id="GO:0004315">
    <property type="term" value="F:3-oxoacyl-[acyl-carrier-protein] synthase activity"/>
    <property type="evidence" value="ECO:0007669"/>
    <property type="project" value="UniProtKB-EC"/>
</dbReference>
<evidence type="ECO:0000256" key="3">
    <source>
        <dbReference type="RuleBase" id="RU003694"/>
    </source>
</evidence>
<keyword evidence="5" id="KW-0012">Acyltransferase</keyword>
<dbReference type="PANTHER" id="PTHR11712:SF336">
    <property type="entry name" value="3-OXOACYL-[ACYL-CARRIER-PROTEIN] SYNTHASE, MITOCHONDRIAL"/>
    <property type="match status" value="1"/>
</dbReference>
<comment type="similarity">
    <text evidence="1 3">Belongs to the thiolase-like superfamily. Beta-ketoacyl-ACP synthases family.</text>
</comment>
<dbReference type="CDD" id="cd00834">
    <property type="entry name" value="KAS_I_II"/>
    <property type="match status" value="1"/>
</dbReference>
<comment type="caution">
    <text evidence="5">The sequence shown here is derived from an EMBL/GenBank/DDBJ whole genome shotgun (WGS) entry which is preliminary data.</text>
</comment>
<organism evidence="5 6">
    <name type="scientific">Dyadobacter linearis</name>
    <dbReference type="NCBI Taxonomy" id="2823330"/>
    <lineage>
        <taxon>Bacteria</taxon>
        <taxon>Pseudomonadati</taxon>
        <taxon>Bacteroidota</taxon>
        <taxon>Cytophagia</taxon>
        <taxon>Cytophagales</taxon>
        <taxon>Spirosomataceae</taxon>
        <taxon>Dyadobacter</taxon>
    </lineage>
</organism>
<feature type="domain" description="Ketosynthase family 3 (KS3)" evidence="4">
    <location>
        <begin position="1"/>
        <end position="392"/>
    </location>
</feature>
<dbReference type="PANTHER" id="PTHR11712">
    <property type="entry name" value="POLYKETIDE SYNTHASE-RELATED"/>
    <property type="match status" value="1"/>
</dbReference>
<dbReference type="Proteomes" id="UP000679725">
    <property type="component" value="Unassembled WGS sequence"/>
</dbReference>
<reference evidence="5 6" key="1">
    <citation type="submission" date="2021-04" db="EMBL/GenBank/DDBJ databases">
        <authorList>
            <person name="Rodrigo-Torres L."/>
            <person name="Arahal R. D."/>
            <person name="Lucena T."/>
        </authorList>
    </citation>
    <scope>NUCLEOTIDE SEQUENCE [LARGE SCALE GENOMIC DNA]</scope>
    <source>
        <strain evidence="5 6">CECT 9623</strain>
    </source>
</reference>
<evidence type="ECO:0000256" key="1">
    <source>
        <dbReference type="ARBA" id="ARBA00008467"/>
    </source>
</evidence>
<dbReference type="PROSITE" id="PS52004">
    <property type="entry name" value="KS3_2"/>
    <property type="match status" value="1"/>
</dbReference>